<dbReference type="Pfam" id="PF01256">
    <property type="entry name" value="Carb_kinase"/>
    <property type="match status" value="1"/>
</dbReference>
<organism evidence="22 23">
    <name type="scientific">Candidatus Thiodictyon syntrophicum</name>
    <dbReference type="NCBI Taxonomy" id="1166950"/>
    <lineage>
        <taxon>Bacteria</taxon>
        <taxon>Pseudomonadati</taxon>
        <taxon>Pseudomonadota</taxon>
        <taxon>Gammaproteobacteria</taxon>
        <taxon>Chromatiales</taxon>
        <taxon>Chromatiaceae</taxon>
        <taxon>Thiodictyon</taxon>
    </lineage>
</organism>
<feature type="binding site" evidence="18">
    <location>
        <begin position="136"/>
        <end position="142"/>
    </location>
    <ligand>
        <name>(6S)-NADPHX</name>
        <dbReference type="ChEBI" id="CHEBI:64076"/>
    </ligand>
</feature>
<feature type="binding site" evidence="18">
    <location>
        <position position="165"/>
    </location>
    <ligand>
        <name>(6S)-NADPHX</name>
        <dbReference type="ChEBI" id="CHEBI:64076"/>
    </ligand>
</feature>
<feature type="binding site" evidence="17">
    <location>
        <begin position="411"/>
        <end position="415"/>
    </location>
    <ligand>
        <name>AMP</name>
        <dbReference type="ChEBI" id="CHEBI:456215"/>
    </ligand>
</feature>
<evidence type="ECO:0000313" key="22">
    <source>
        <dbReference type="EMBL" id="AUB83260.1"/>
    </source>
</evidence>
<feature type="domain" description="YjeF C-terminal" evidence="20">
    <location>
        <begin position="232"/>
        <end position="504"/>
    </location>
</feature>
<evidence type="ECO:0000256" key="8">
    <source>
        <dbReference type="ARBA" id="ARBA00022857"/>
    </source>
</evidence>
<dbReference type="NCBIfam" id="TIGR00197">
    <property type="entry name" value="yjeF_nterm"/>
    <property type="match status" value="1"/>
</dbReference>
<dbReference type="PROSITE" id="PS51385">
    <property type="entry name" value="YJEF_N"/>
    <property type="match status" value="1"/>
</dbReference>
<dbReference type="KEGG" id="tsy:THSYN_21485"/>
<comment type="cofactor">
    <cofactor evidence="18 19">
        <name>K(+)</name>
        <dbReference type="ChEBI" id="CHEBI:29103"/>
    </cofactor>
    <text evidence="18 19">Binds 1 potassium ion per subunit.</text>
</comment>
<proteinExistence type="inferred from homology"/>
<keyword evidence="6 17" id="KW-0547">Nucleotide-binding</keyword>
<feature type="binding site" evidence="17">
    <location>
        <position position="328"/>
    </location>
    <ligand>
        <name>(6S)-NADPHX</name>
        <dbReference type="ChEBI" id="CHEBI:64076"/>
    </ligand>
</feature>
<evidence type="ECO:0000256" key="2">
    <source>
        <dbReference type="ARBA" id="ARBA00000909"/>
    </source>
</evidence>
<evidence type="ECO:0000259" key="20">
    <source>
        <dbReference type="PROSITE" id="PS51383"/>
    </source>
</evidence>
<feature type="binding site" evidence="17">
    <location>
        <position position="374"/>
    </location>
    <ligand>
        <name>(6S)-NADPHX</name>
        <dbReference type="ChEBI" id="CHEBI:64076"/>
    </ligand>
</feature>
<comment type="similarity">
    <text evidence="17">Belongs to the NnrD/CARKD family.</text>
</comment>
<feature type="domain" description="YjeF N-terminal" evidence="21">
    <location>
        <begin position="21"/>
        <end position="222"/>
    </location>
</feature>
<name>A0A2K8UCD9_9GAMM</name>
<evidence type="ECO:0000256" key="6">
    <source>
        <dbReference type="ARBA" id="ARBA00022741"/>
    </source>
</evidence>
<dbReference type="NCBIfam" id="TIGR00196">
    <property type="entry name" value="yjeF_cterm"/>
    <property type="match status" value="1"/>
</dbReference>
<feature type="binding site" evidence="18">
    <location>
        <position position="70"/>
    </location>
    <ligand>
        <name>K(+)</name>
        <dbReference type="ChEBI" id="CHEBI:29103"/>
    </ligand>
</feature>
<dbReference type="OrthoDB" id="9806925at2"/>
<dbReference type="PROSITE" id="PS51383">
    <property type="entry name" value="YJEF_C_3"/>
    <property type="match status" value="1"/>
</dbReference>
<evidence type="ECO:0000256" key="14">
    <source>
        <dbReference type="ARBA" id="ARBA00025153"/>
    </source>
</evidence>
<dbReference type="EMBL" id="CP020370">
    <property type="protein sequence ID" value="AUB83260.1"/>
    <property type="molecule type" value="Genomic_DNA"/>
</dbReference>
<feature type="binding site" evidence="17">
    <location>
        <position position="442"/>
    </location>
    <ligand>
        <name>(6S)-NADPHX</name>
        <dbReference type="ChEBI" id="CHEBI:64076"/>
    </ligand>
</feature>
<dbReference type="GO" id="GO:0052856">
    <property type="term" value="F:NAD(P)HX epimerase activity"/>
    <property type="evidence" value="ECO:0007669"/>
    <property type="project" value="UniProtKB-UniRule"/>
</dbReference>
<evidence type="ECO:0000256" key="11">
    <source>
        <dbReference type="ARBA" id="ARBA00023235"/>
    </source>
</evidence>
<feature type="binding site" evidence="17">
    <location>
        <position position="441"/>
    </location>
    <ligand>
        <name>AMP</name>
        <dbReference type="ChEBI" id="CHEBI:456215"/>
    </ligand>
</feature>
<dbReference type="GO" id="GO:0005524">
    <property type="term" value="F:ATP binding"/>
    <property type="evidence" value="ECO:0007669"/>
    <property type="project" value="UniProtKB-UniRule"/>
</dbReference>
<sequence length="514" mass="52202">MCRSIPDTPTLPQALYRADQVRALDRTAIEVHGIPGIELMNRAGSAAYALLRTRWPQLKRLTVLAGLGNNGGDGYVIARLARADGMTATVLQLGDSDRVGGDAALALAAYREAGGPIEPFDALPAQPGVIVDALFGTGLDRPVTGPWAAAIAAVNASGAPVLAIDIPSGLQSDTGAVLGIAVRAAATISFIGLKQGLFTGAGPDQCGAVHFSDLGVPATVYATQTPSACRIDWSPESASLQPRRRTANKGDFGHVLIIGGAPGMSGAARLAAEAALRAGAGLVTVATHPDHAALLNLTRPELMVSPVADPAALDALVARATVIAIGPGLGRADWGRRLWERARLSGKPLVVDADALNLLAESPATNPDWVLTPHPGEAGRLLGCGTAAVGADRFQAVREIQRRYGGVVVLKGAGTLIQGEPQHPPAVCTDGNPGMATAGAGDVLTGVIAALLAQSRALGLDARQAAGLGVCLHAAAGDRAARDGERGLIAGDILAALRPVANRVAAGLYEVGEG</sequence>
<evidence type="ECO:0000256" key="17">
    <source>
        <dbReference type="HAMAP-Rule" id="MF_01965"/>
    </source>
</evidence>
<dbReference type="Pfam" id="PF03853">
    <property type="entry name" value="YjeF_N"/>
    <property type="match status" value="1"/>
</dbReference>
<keyword evidence="12 17" id="KW-0456">Lyase</keyword>
<dbReference type="HAMAP" id="MF_01965">
    <property type="entry name" value="NADHX_dehydratase"/>
    <property type="match status" value="1"/>
</dbReference>
<comment type="function">
    <text evidence="14 19">Bifunctional enzyme that catalyzes the epimerization of the S- and R-forms of NAD(P)HX and the dehydration of the S-form of NAD(P)HX at the expense of ADP, which is converted to AMP. This allows the repair of both epimers of NAD(P)HX, a damaged form of NAD(P)H that is a result of enzymatic or heat-dependent hydration.</text>
</comment>
<evidence type="ECO:0000256" key="7">
    <source>
        <dbReference type="ARBA" id="ARBA00022840"/>
    </source>
</evidence>
<keyword evidence="5 18" id="KW-0479">Metal-binding</keyword>
<dbReference type="InterPro" id="IPR004443">
    <property type="entry name" value="YjeF_N_dom"/>
</dbReference>
<dbReference type="EC" id="4.2.1.136" evidence="19"/>
<dbReference type="SUPFAM" id="SSF64153">
    <property type="entry name" value="YjeF N-terminal domain-like"/>
    <property type="match status" value="1"/>
</dbReference>
<keyword evidence="7 17" id="KW-0067">ATP-binding</keyword>
<comment type="cofactor">
    <cofactor evidence="17">
        <name>Mg(2+)</name>
        <dbReference type="ChEBI" id="CHEBI:18420"/>
    </cofactor>
</comment>
<comment type="similarity">
    <text evidence="18">Belongs to the NnrE/AIBP family.</text>
</comment>
<dbReference type="PROSITE" id="PS01050">
    <property type="entry name" value="YJEF_C_2"/>
    <property type="match status" value="1"/>
</dbReference>
<dbReference type="PIRSF" id="PIRSF017184">
    <property type="entry name" value="Nnr"/>
    <property type="match status" value="1"/>
</dbReference>
<evidence type="ECO:0000256" key="16">
    <source>
        <dbReference type="ARBA" id="ARBA00049209"/>
    </source>
</evidence>
<dbReference type="Gene3D" id="3.40.1190.20">
    <property type="match status" value="1"/>
</dbReference>
<keyword evidence="8 17" id="KW-0521">NADP</keyword>
<evidence type="ECO:0000256" key="3">
    <source>
        <dbReference type="ARBA" id="ARBA00006001"/>
    </source>
</evidence>
<dbReference type="InterPro" id="IPR036652">
    <property type="entry name" value="YjeF_N_dom_sf"/>
</dbReference>
<evidence type="ECO:0000256" key="12">
    <source>
        <dbReference type="ARBA" id="ARBA00023239"/>
    </source>
</evidence>
<comment type="catalytic activity">
    <reaction evidence="1 18 19">
        <text>(6R)-NADHX = (6S)-NADHX</text>
        <dbReference type="Rhea" id="RHEA:32215"/>
        <dbReference type="ChEBI" id="CHEBI:64074"/>
        <dbReference type="ChEBI" id="CHEBI:64075"/>
        <dbReference type="EC" id="5.1.99.6"/>
    </reaction>
</comment>
<evidence type="ECO:0000313" key="23">
    <source>
        <dbReference type="Proteomes" id="UP000232638"/>
    </source>
</evidence>
<feature type="binding site" evidence="18">
    <location>
        <position position="168"/>
    </location>
    <ligand>
        <name>K(+)</name>
        <dbReference type="ChEBI" id="CHEBI:29103"/>
    </ligand>
</feature>
<dbReference type="PANTHER" id="PTHR12592:SF0">
    <property type="entry name" value="ATP-DEPENDENT (S)-NAD(P)H-HYDRATE DEHYDRATASE"/>
    <property type="match status" value="1"/>
</dbReference>
<keyword evidence="9 18" id="KW-0630">Potassium</keyword>
<comment type="similarity">
    <text evidence="4 19">In the C-terminal section; belongs to the NnrD/CARKD family.</text>
</comment>
<evidence type="ECO:0000256" key="1">
    <source>
        <dbReference type="ARBA" id="ARBA00000013"/>
    </source>
</evidence>
<dbReference type="EC" id="5.1.99.6" evidence="19"/>
<dbReference type="GO" id="GO:0052855">
    <property type="term" value="F:ADP-dependent NAD(P)H-hydrate dehydratase activity"/>
    <property type="evidence" value="ECO:0007669"/>
    <property type="project" value="UniProtKB-UniRule"/>
</dbReference>
<comment type="function">
    <text evidence="18">Catalyzes the epimerization of the S- and R-forms of NAD(P)HX, a damaged form of NAD(P)H that is a result of enzymatic or heat-dependent hydration. This is a prerequisite for the S-specific NAD(P)H-hydrate dehydratase to allow the repair of both epimers of NAD(P)HX.</text>
</comment>
<keyword evidence="11 18" id="KW-0413">Isomerase</keyword>
<dbReference type="HAMAP" id="MF_01966">
    <property type="entry name" value="NADHX_epimerase"/>
    <property type="match status" value="1"/>
</dbReference>
<dbReference type="GO" id="GO:0046496">
    <property type="term" value="P:nicotinamide nucleotide metabolic process"/>
    <property type="evidence" value="ECO:0007669"/>
    <property type="project" value="UniProtKB-UniRule"/>
</dbReference>
<dbReference type="Proteomes" id="UP000232638">
    <property type="component" value="Chromosome"/>
</dbReference>
<keyword evidence="13" id="KW-0511">Multifunctional enzyme</keyword>
<feature type="binding site" evidence="18">
    <location>
        <begin position="69"/>
        <end position="73"/>
    </location>
    <ligand>
        <name>(6S)-NADPHX</name>
        <dbReference type="ChEBI" id="CHEBI:64076"/>
    </ligand>
</feature>
<comment type="subunit">
    <text evidence="17">Homotetramer.</text>
</comment>
<dbReference type="InterPro" id="IPR030677">
    <property type="entry name" value="Nnr"/>
</dbReference>
<accession>A0A2K8UCD9</accession>
<comment type="catalytic activity">
    <reaction evidence="16 17 19">
        <text>(6S)-NADPHX + ADP = AMP + phosphate + NADPH + H(+)</text>
        <dbReference type="Rhea" id="RHEA:32235"/>
        <dbReference type="ChEBI" id="CHEBI:15378"/>
        <dbReference type="ChEBI" id="CHEBI:43474"/>
        <dbReference type="ChEBI" id="CHEBI:57783"/>
        <dbReference type="ChEBI" id="CHEBI:64076"/>
        <dbReference type="ChEBI" id="CHEBI:456215"/>
        <dbReference type="ChEBI" id="CHEBI:456216"/>
        <dbReference type="EC" id="4.2.1.136"/>
    </reaction>
</comment>
<evidence type="ECO:0000256" key="15">
    <source>
        <dbReference type="ARBA" id="ARBA00048238"/>
    </source>
</evidence>
<comment type="similarity">
    <text evidence="3 19">In the N-terminal section; belongs to the NnrE/AIBP family.</text>
</comment>
<comment type="function">
    <text evidence="17">Catalyzes the dehydration of the S-form of NAD(P)HX at the expense of ADP, which is converted to AMP. Together with NAD(P)HX epimerase, which catalyzes the epimerization of the S- and R-forms, the enzyme allows the repair of both epimers of NAD(P)HX, a damaged form of NAD(P)H that is a result of enzymatic or heat-dependent hydration.</text>
</comment>
<dbReference type="Gene3D" id="3.40.50.10260">
    <property type="entry name" value="YjeF N-terminal domain"/>
    <property type="match status" value="1"/>
</dbReference>
<feature type="binding site" evidence="18">
    <location>
        <position position="132"/>
    </location>
    <ligand>
        <name>K(+)</name>
        <dbReference type="ChEBI" id="CHEBI:29103"/>
    </ligand>
</feature>
<gene>
    <name evidence="17" type="primary">nnrD</name>
    <name evidence="18" type="synonym">nnrE</name>
    <name evidence="22" type="ORF">THSYN_21485</name>
</gene>
<feature type="binding site" evidence="17">
    <location>
        <position position="267"/>
    </location>
    <ligand>
        <name>(6S)-NADPHX</name>
        <dbReference type="ChEBI" id="CHEBI:64076"/>
    </ligand>
</feature>
<evidence type="ECO:0000256" key="4">
    <source>
        <dbReference type="ARBA" id="ARBA00009524"/>
    </source>
</evidence>
<reference evidence="22 23" key="1">
    <citation type="submission" date="2017-03" db="EMBL/GenBank/DDBJ databases">
        <title>Complete genome sequence of Candidatus 'Thiodictyon syntrophicum' sp. nov. strain Cad16T, a photolithoautotroph purple sulfur bacterium isolated from an alpine meromictic lake.</title>
        <authorList>
            <person name="Luedin S.M."/>
            <person name="Pothier J.F."/>
            <person name="Danza F."/>
            <person name="Storelli N."/>
            <person name="Wittwer M."/>
            <person name="Tonolla M."/>
        </authorList>
    </citation>
    <scope>NUCLEOTIDE SEQUENCE [LARGE SCALE GENOMIC DNA]</scope>
    <source>
        <strain evidence="22 23">Cad16T</strain>
    </source>
</reference>
<dbReference type="SUPFAM" id="SSF53613">
    <property type="entry name" value="Ribokinase-like"/>
    <property type="match status" value="1"/>
</dbReference>
<keyword evidence="23" id="KW-1185">Reference proteome</keyword>
<dbReference type="InterPro" id="IPR017953">
    <property type="entry name" value="Carbohydrate_kinase_pred_CS"/>
</dbReference>
<dbReference type="GO" id="GO:0110051">
    <property type="term" value="P:metabolite repair"/>
    <property type="evidence" value="ECO:0007669"/>
    <property type="project" value="TreeGrafter"/>
</dbReference>
<evidence type="ECO:0000256" key="13">
    <source>
        <dbReference type="ARBA" id="ARBA00023268"/>
    </source>
</evidence>
<dbReference type="AlphaFoldDB" id="A0A2K8UCD9"/>
<dbReference type="InterPro" id="IPR000631">
    <property type="entry name" value="CARKD"/>
</dbReference>
<evidence type="ECO:0000256" key="9">
    <source>
        <dbReference type="ARBA" id="ARBA00022958"/>
    </source>
</evidence>
<evidence type="ECO:0000256" key="10">
    <source>
        <dbReference type="ARBA" id="ARBA00023027"/>
    </source>
</evidence>
<comment type="catalytic activity">
    <reaction evidence="15 17 19">
        <text>(6S)-NADHX + ADP = AMP + phosphate + NADH + H(+)</text>
        <dbReference type="Rhea" id="RHEA:32223"/>
        <dbReference type="ChEBI" id="CHEBI:15378"/>
        <dbReference type="ChEBI" id="CHEBI:43474"/>
        <dbReference type="ChEBI" id="CHEBI:57945"/>
        <dbReference type="ChEBI" id="CHEBI:64074"/>
        <dbReference type="ChEBI" id="CHEBI:456215"/>
        <dbReference type="ChEBI" id="CHEBI:456216"/>
        <dbReference type="EC" id="4.2.1.136"/>
    </reaction>
</comment>
<comment type="caution">
    <text evidence="18">Lacks conserved residue(s) required for the propagation of feature annotation.</text>
</comment>
<evidence type="ECO:0000259" key="21">
    <source>
        <dbReference type="PROSITE" id="PS51385"/>
    </source>
</evidence>
<dbReference type="GO" id="GO:0046872">
    <property type="term" value="F:metal ion binding"/>
    <property type="evidence" value="ECO:0007669"/>
    <property type="project" value="UniProtKB-UniRule"/>
</dbReference>
<dbReference type="InterPro" id="IPR029056">
    <property type="entry name" value="Ribokinase-like"/>
</dbReference>
<protein>
    <recommendedName>
        <fullName evidence="19">Bifunctional NAD(P)H-hydrate repair enzyme</fullName>
    </recommendedName>
    <alternativeName>
        <fullName evidence="19">Nicotinamide nucleotide repair protein</fullName>
    </alternativeName>
    <domain>
        <recommendedName>
            <fullName evidence="19">ADP-dependent (S)-NAD(P)H-hydrate dehydratase</fullName>
            <ecNumber evidence="19">4.2.1.136</ecNumber>
        </recommendedName>
        <alternativeName>
            <fullName evidence="19">ADP-dependent NAD(P)HX dehydratase</fullName>
        </alternativeName>
    </domain>
    <domain>
        <recommendedName>
            <fullName evidence="19">NAD(P)H-hydrate epimerase</fullName>
            <ecNumber evidence="19">5.1.99.6</ecNumber>
        </recommendedName>
    </domain>
</protein>
<evidence type="ECO:0000256" key="19">
    <source>
        <dbReference type="PIRNR" id="PIRNR017184"/>
    </source>
</evidence>
<dbReference type="PANTHER" id="PTHR12592">
    <property type="entry name" value="ATP-DEPENDENT (S)-NAD(P)H-HYDRATE DEHYDRATASE FAMILY MEMBER"/>
    <property type="match status" value="1"/>
</dbReference>
<keyword evidence="10 17" id="KW-0520">NAD</keyword>
<dbReference type="RefSeq" id="WP_100920951.1">
    <property type="nucleotide sequence ID" value="NZ_CP020370.1"/>
</dbReference>
<dbReference type="CDD" id="cd01171">
    <property type="entry name" value="YXKO-related"/>
    <property type="match status" value="1"/>
</dbReference>
<comment type="catalytic activity">
    <reaction evidence="2 18 19">
        <text>(6R)-NADPHX = (6S)-NADPHX</text>
        <dbReference type="Rhea" id="RHEA:32227"/>
        <dbReference type="ChEBI" id="CHEBI:64076"/>
        <dbReference type="ChEBI" id="CHEBI:64077"/>
        <dbReference type="EC" id="5.1.99.6"/>
    </reaction>
</comment>
<evidence type="ECO:0000256" key="18">
    <source>
        <dbReference type="HAMAP-Rule" id="MF_01966"/>
    </source>
</evidence>
<evidence type="ECO:0000256" key="5">
    <source>
        <dbReference type="ARBA" id="ARBA00022723"/>
    </source>
</evidence>